<protein>
    <submittedName>
        <fullName evidence="1">Uncharacterized protein</fullName>
    </submittedName>
</protein>
<proteinExistence type="predicted"/>
<accession>A0A2S1LM15</accession>
<reference evidence="1 3" key="1">
    <citation type="submission" date="2017-04" db="EMBL/GenBank/DDBJ databases">
        <title>Complete genome sequence of Flavobacterium kingsejong AJ004.</title>
        <authorList>
            <person name="Lee P.C."/>
        </authorList>
    </citation>
    <scope>NUCLEOTIDE SEQUENCE [LARGE SCALE GENOMIC DNA]</scope>
    <source>
        <strain evidence="1 3">AJ004</strain>
    </source>
</reference>
<evidence type="ECO:0000313" key="2">
    <source>
        <dbReference type="EMBL" id="AWG25044.1"/>
    </source>
</evidence>
<dbReference type="KEGG" id="fki:FK004_05995"/>
<dbReference type="Proteomes" id="UP000244677">
    <property type="component" value="Chromosome"/>
</dbReference>
<evidence type="ECO:0000313" key="3">
    <source>
        <dbReference type="Proteomes" id="UP000244677"/>
    </source>
</evidence>
<dbReference type="KEGG" id="fki:FK004_07260"/>
<dbReference type="AlphaFoldDB" id="A0A2S1LM15"/>
<keyword evidence="3" id="KW-1185">Reference proteome</keyword>
<sequence length="109" mass="12541">MLKIDLKINWSQFEVIIESLQAMEQVQIKTSDQRFVRSILSKTSVKLKKQHVGGQLLSEQKKKAVKINLEYHEAVALNGILYVYSHLVNDTYKKNALLIITNELTEKIA</sequence>
<dbReference type="EMBL" id="CP020919">
    <property type="protein sequence ID" value="AWG24810.1"/>
    <property type="molecule type" value="Genomic_DNA"/>
</dbReference>
<dbReference type="RefSeq" id="WP_108736439.1">
    <property type="nucleotide sequence ID" value="NZ_CP020919.1"/>
</dbReference>
<evidence type="ECO:0000313" key="1">
    <source>
        <dbReference type="EMBL" id="AWG24810.1"/>
    </source>
</evidence>
<dbReference type="EMBL" id="CP020919">
    <property type="protein sequence ID" value="AWG25044.1"/>
    <property type="molecule type" value="Genomic_DNA"/>
</dbReference>
<organism evidence="1 3">
    <name type="scientific">Flavobacterium kingsejongi</name>
    <dbReference type="NCBI Taxonomy" id="1678728"/>
    <lineage>
        <taxon>Bacteria</taxon>
        <taxon>Pseudomonadati</taxon>
        <taxon>Bacteroidota</taxon>
        <taxon>Flavobacteriia</taxon>
        <taxon>Flavobacteriales</taxon>
        <taxon>Flavobacteriaceae</taxon>
        <taxon>Flavobacterium</taxon>
    </lineage>
</organism>
<name>A0A2S1LM15_9FLAO</name>
<gene>
    <name evidence="1" type="ORF">FK004_05995</name>
    <name evidence="2" type="ORF">FK004_07260</name>
</gene>